<dbReference type="SUPFAM" id="SSF49313">
    <property type="entry name" value="Cadherin-like"/>
    <property type="match status" value="3"/>
</dbReference>
<keyword evidence="4" id="KW-0472">Membrane</keyword>
<dbReference type="InterPro" id="IPR002126">
    <property type="entry name" value="Cadherin-like_dom"/>
</dbReference>
<dbReference type="Pfam" id="PF00028">
    <property type="entry name" value="Cadherin"/>
    <property type="match status" value="1"/>
</dbReference>
<dbReference type="InterPro" id="IPR039808">
    <property type="entry name" value="Cadherin"/>
</dbReference>
<feature type="domain" description="Cadherin" evidence="6">
    <location>
        <begin position="182"/>
        <end position="276"/>
    </location>
</feature>
<protein>
    <submittedName>
        <fullName evidence="7">CADN-like protein</fullName>
    </submittedName>
</protein>
<dbReference type="InterPro" id="IPR020894">
    <property type="entry name" value="Cadherin_CS"/>
</dbReference>
<dbReference type="EMBL" id="CP111015">
    <property type="protein sequence ID" value="WAR01326.1"/>
    <property type="molecule type" value="Genomic_DNA"/>
</dbReference>
<gene>
    <name evidence="7" type="ORF">MAR_007884</name>
</gene>
<evidence type="ECO:0000256" key="4">
    <source>
        <dbReference type="ARBA" id="ARBA00023136"/>
    </source>
</evidence>
<proteinExistence type="predicted"/>
<organism evidence="7 8">
    <name type="scientific">Mya arenaria</name>
    <name type="common">Soft-shell clam</name>
    <dbReference type="NCBI Taxonomy" id="6604"/>
    <lineage>
        <taxon>Eukaryota</taxon>
        <taxon>Metazoa</taxon>
        <taxon>Spiralia</taxon>
        <taxon>Lophotrochozoa</taxon>
        <taxon>Mollusca</taxon>
        <taxon>Bivalvia</taxon>
        <taxon>Autobranchia</taxon>
        <taxon>Heteroconchia</taxon>
        <taxon>Euheterodonta</taxon>
        <taxon>Imparidentia</taxon>
        <taxon>Neoheterodontei</taxon>
        <taxon>Myida</taxon>
        <taxon>Myoidea</taxon>
        <taxon>Myidae</taxon>
        <taxon>Mya</taxon>
    </lineage>
</organism>
<evidence type="ECO:0000313" key="7">
    <source>
        <dbReference type="EMBL" id="WAR01326.1"/>
    </source>
</evidence>
<feature type="domain" description="Cadherin" evidence="6">
    <location>
        <begin position="75"/>
        <end position="172"/>
    </location>
</feature>
<dbReference type="Gene3D" id="2.60.40.60">
    <property type="entry name" value="Cadherins"/>
    <property type="match status" value="4"/>
</dbReference>
<comment type="subcellular location">
    <subcellularLocation>
        <location evidence="1">Membrane</location>
    </subcellularLocation>
</comment>
<feature type="domain" description="Cadherin" evidence="6">
    <location>
        <begin position="3"/>
        <end position="64"/>
    </location>
</feature>
<dbReference type="PRINTS" id="PR00205">
    <property type="entry name" value="CADHERIN"/>
</dbReference>
<dbReference type="PROSITE" id="PS00232">
    <property type="entry name" value="CADHERIN_1"/>
    <property type="match status" value="1"/>
</dbReference>
<dbReference type="SMART" id="SM00112">
    <property type="entry name" value="CA"/>
    <property type="match status" value="2"/>
</dbReference>
<feature type="non-terminal residue" evidence="7">
    <location>
        <position position="346"/>
    </location>
</feature>
<evidence type="ECO:0000313" key="8">
    <source>
        <dbReference type="Proteomes" id="UP001164746"/>
    </source>
</evidence>
<sequence>MSFSVNNDHFRIVPLNPVSNTSPYTANILYGFDIFATDDGDIPRSGSATFQIFMTNVNDESPEFPIDMQSGLRYDAAVASDVYLAKATDADDDRITYSFLETYQKFSLDTSTGSVTLRETIAPTQSSITQFEYQLKVIAVDDGSCCGSITTWSSTGTLTVKILTDNENRPRFPDCQSLTPHVKEEQADASIVKVTAQDSDYGTNGDVTYSLREGTDSPFRINSASGNLYTRIAIDRETLRSTKIAVNIIGTDGGGLNGTCPLLIQVDDINDNPPTFTESEFVFPVLKTALSGTVAGLVEAKDIDIGVNGQIVYSFTDNPGGYFRFDDSGQYIGSFKVNQSLPLDTA</sequence>
<dbReference type="InterPro" id="IPR015919">
    <property type="entry name" value="Cadherin-like_sf"/>
</dbReference>
<keyword evidence="2" id="KW-0677">Repeat</keyword>
<keyword evidence="3 5" id="KW-0106">Calcium</keyword>
<keyword evidence="8" id="KW-1185">Reference proteome</keyword>
<evidence type="ECO:0000256" key="2">
    <source>
        <dbReference type="ARBA" id="ARBA00022737"/>
    </source>
</evidence>
<dbReference type="CDD" id="cd11304">
    <property type="entry name" value="Cadherin_repeat"/>
    <property type="match status" value="3"/>
</dbReference>
<name>A0ABY7DXB0_MYAAR</name>
<evidence type="ECO:0000256" key="3">
    <source>
        <dbReference type="ARBA" id="ARBA00022837"/>
    </source>
</evidence>
<dbReference type="PROSITE" id="PS50268">
    <property type="entry name" value="CADHERIN_2"/>
    <property type="match status" value="3"/>
</dbReference>
<evidence type="ECO:0000256" key="1">
    <source>
        <dbReference type="ARBA" id="ARBA00004370"/>
    </source>
</evidence>
<dbReference type="Proteomes" id="UP001164746">
    <property type="component" value="Chromosome 4"/>
</dbReference>
<dbReference type="PANTHER" id="PTHR24027:SF438">
    <property type="entry name" value="CADHERIN 23"/>
    <property type="match status" value="1"/>
</dbReference>
<evidence type="ECO:0000256" key="5">
    <source>
        <dbReference type="PROSITE-ProRule" id="PRU00043"/>
    </source>
</evidence>
<accession>A0ABY7DXB0</accession>
<reference evidence="7" key="1">
    <citation type="submission" date="2022-11" db="EMBL/GenBank/DDBJ databases">
        <title>Centuries of genome instability and evolution in soft-shell clam transmissible cancer (bioRxiv).</title>
        <authorList>
            <person name="Hart S.F.M."/>
            <person name="Yonemitsu M.A."/>
            <person name="Giersch R.M."/>
            <person name="Beal B.F."/>
            <person name="Arriagada G."/>
            <person name="Davis B.W."/>
            <person name="Ostrander E.A."/>
            <person name="Goff S.P."/>
            <person name="Metzger M.J."/>
        </authorList>
    </citation>
    <scope>NUCLEOTIDE SEQUENCE</scope>
    <source>
        <strain evidence="7">MELC-2E11</strain>
        <tissue evidence="7">Siphon/mantle</tissue>
    </source>
</reference>
<dbReference type="PANTHER" id="PTHR24027">
    <property type="entry name" value="CADHERIN-23"/>
    <property type="match status" value="1"/>
</dbReference>
<evidence type="ECO:0000259" key="6">
    <source>
        <dbReference type="PROSITE" id="PS50268"/>
    </source>
</evidence>